<dbReference type="PROSITE" id="PS51379">
    <property type="entry name" value="4FE4S_FER_2"/>
    <property type="match status" value="1"/>
</dbReference>
<dbReference type="SUPFAM" id="SSF46548">
    <property type="entry name" value="alpha-helical ferredoxin"/>
    <property type="match status" value="1"/>
</dbReference>
<evidence type="ECO:0000313" key="5">
    <source>
        <dbReference type="EMBL" id="HIU59744.1"/>
    </source>
</evidence>
<dbReference type="Pfam" id="PF13183">
    <property type="entry name" value="Fer4_8"/>
    <property type="match status" value="1"/>
</dbReference>
<gene>
    <name evidence="5" type="ORF">IAC57_06540</name>
</gene>
<keyword evidence="3" id="KW-0411">Iron-sulfur</keyword>
<name>A0A9D1MGN8_9FIRM</name>
<dbReference type="PROSITE" id="PS00198">
    <property type="entry name" value="4FE4S_FER_1"/>
    <property type="match status" value="2"/>
</dbReference>
<keyword evidence="1" id="KW-0479">Metal-binding</keyword>
<dbReference type="InterPro" id="IPR017900">
    <property type="entry name" value="4Fe4S_Fe_S_CS"/>
</dbReference>
<dbReference type="Gene3D" id="1.10.1060.10">
    <property type="entry name" value="Alpha-helical ferredoxin"/>
    <property type="match status" value="1"/>
</dbReference>
<comment type="caution">
    <text evidence="5">The sequence shown here is derived from an EMBL/GenBank/DDBJ whole genome shotgun (WGS) entry which is preliminary data.</text>
</comment>
<dbReference type="EMBL" id="DVMZ01000175">
    <property type="protein sequence ID" value="HIU59744.1"/>
    <property type="molecule type" value="Genomic_DNA"/>
</dbReference>
<evidence type="ECO:0000259" key="4">
    <source>
        <dbReference type="PROSITE" id="PS51379"/>
    </source>
</evidence>
<organism evidence="5 6">
    <name type="scientific">Candidatus Scatosoma pullistercoris</name>
    <dbReference type="NCBI Taxonomy" id="2840934"/>
    <lineage>
        <taxon>Bacteria</taxon>
        <taxon>Bacillati</taxon>
        <taxon>Bacillota</taxon>
        <taxon>Clostridia</taxon>
        <taxon>Candidatus Scatosoma</taxon>
    </lineage>
</organism>
<protein>
    <submittedName>
        <fullName evidence="5">4Fe-4S dicluster domain-containing protein</fullName>
    </submittedName>
</protein>
<accession>A0A9D1MGN8</accession>
<dbReference type="PANTHER" id="PTHR43255:SF2">
    <property type="entry name" value="HETERODISULFIDE REDUCTASE RELATED PROTEIN"/>
    <property type="match status" value="1"/>
</dbReference>
<evidence type="ECO:0000256" key="1">
    <source>
        <dbReference type="ARBA" id="ARBA00022723"/>
    </source>
</evidence>
<dbReference type="Proteomes" id="UP000824081">
    <property type="component" value="Unassembled WGS sequence"/>
</dbReference>
<sequence>MTREEQKENILRLSGTDVRKCMKCGKCSGRCPAFAEMDIKPHQFVSLLAQGKVETLLASKAIWSCLSCMACVERCPRGVAPAAVVEAVRDTVVRMQNANGIRAEDIPPIVDELIPQQLLVSAYRKYNK</sequence>
<dbReference type="GO" id="GO:0005886">
    <property type="term" value="C:plasma membrane"/>
    <property type="evidence" value="ECO:0007669"/>
    <property type="project" value="TreeGrafter"/>
</dbReference>
<dbReference type="GO" id="GO:0046872">
    <property type="term" value="F:metal ion binding"/>
    <property type="evidence" value="ECO:0007669"/>
    <property type="project" value="UniProtKB-KW"/>
</dbReference>
<dbReference type="InterPro" id="IPR017896">
    <property type="entry name" value="4Fe4S_Fe-S-bd"/>
</dbReference>
<dbReference type="InterPro" id="IPR051460">
    <property type="entry name" value="HdrC_iron-sulfur_subunit"/>
</dbReference>
<dbReference type="InterPro" id="IPR009051">
    <property type="entry name" value="Helical_ferredxn"/>
</dbReference>
<evidence type="ECO:0000256" key="2">
    <source>
        <dbReference type="ARBA" id="ARBA00023004"/>
    </source>
</evidence>
<evidence type="ECO:0000313" key="6">
    <source>
        <dbReference type="Proteomes" id="UP000824081"/>
    </source>
</evidence>
<reference evidence="5" key="1">
    <citation type="submission" date="2020-10" db="EMBL/GenBank/DDBJ databases">
        <authorList>
            <person name="Gilroy R."/>
        </authorList>
    </citation>
    <scope>NUCLEOTIDE SEQUENCE</scope>
    <source>
        <strain evidence="5">11687</strain>
    </source>
</reference>
<dbReference type="AlphaFoldDB" id="A0A9D1MGN8"/>
<evidence type="ECO:0000256" key="3">
    <source>
        <dbReference type="ARBA" id="ARBA00023014"/>
    </source>
</evidence>
<feature type="domain" description="4Fe-4S ferredoxin-type" evidence="4">
    <location>
        <begin position="11"/>
        <end position="42"/>
    </location>
</feature>
<keyword evidence="2" id="KW-0408">Iron</keyword>
<dbReference type="GO" id="GO:0051536">
    <property type="term" value="F:iron-sulfur cluster binding"/>
    <property type="evidence" value="ECO:0007669"/>
    <property type="project" value="UniProtKB-KW"/>
</dbReference>
<proteinExistence type="predicted"/>
<dbReference type="PANTHER" id="PTHR43255">
    <property type="entry name" value="IRON-SULFUR-BINDING OXIDOREDUCTASE FADF-RELATED-RELATED"/>
    <property type="match status" value="1"/>
</dbReference>
<reference evidence="5" key="2">
    <citation type="journal article" date="2021" name="PeerJ">
        <title>Extensive microbial diversity within the chicken gut microbiome revealed by metagenomics and culture.</title>
        <authorList>
            <person name="Gilroy R."/>
            <person name="Ravi A."/>
            <person name="Getino M."/>
            <person name="Pursley I."/>
            <person name="Horton D.L."/>
            <person name="Alikhan N.F."/>
            <person name="Baker D."/>
            <person name="Gharbi K."/>
            <person name="Hall N."/>
            <person name="Watson M."/>
            <person name="Adriaenssens E.M."/>
            <person name="Foster-Nyarko E."/>
            <person name="Jarju S."/>
            <person name="Secka A."/>
            <person name="Antonio M."/>
            <person name="Oren A."/>
            <person name="Chaudhuri R.R."/>
            <person name="La Ragione R."/>
            <person name="Hildebrand F."/>
            <person name="Pallen M.J."/>
        </authorList>
    </citation>
    <scope>NUCLEOTIDE SEQUENCE</scope>
    <source>
        <strain evidence="5">11687</strain>
    </source>
</reference>